<protein>
    <submittedName>
        <fullName evidence="2">Uncharacterized protein</fullName>
    </submittedName>
</protein>
<organism evidence="2 3">
    <name type="scientific">Zopfia rhizophila CBS 207.26</name>
    <dbReference type="NCBI Taxonomy" id="1314779"/>
    <lineage>
        <taxon>Eukaryota</taxon>
        <taxon>Fungi</taxon>
        <taxon>Dikarya</taxon>
        <taxon>Ascomycota</taxon>
        <taxon>Pezizomycotina</taxon>
        <taxon>Dothideomycetes</taxon>
        <taxon>Dothideomycetes incertae sedis</taxon>
        <taxon>Zopfiaceae</taxon>
        <taxon>Zopfia</taxon>
    </lineage>
</organism>
<dbReference type="AlphaFoldDB" id="A0A6A6EUN6"/>
<dbReference type="Proteomes" id="UP000800200">
    <property type="component" value="Unassembled WGS sequence"/>
</dbReference>
<evidence type="ECO:0000313" key="3">
    <source>
        <dbReference type="Proteomes" id="UP000800200"/>
    </source>
</evidence>
<accession>A0A6A6EUN6</accession>
<name>A0A6A6EUN6_9PEZI</name>
<feature type="compositionally biased region" description="Polar residues" evidence="1">
    <location>
        <begin position="144"/>
        <end position="158"/>
    </location>
</feature>
<keyword evidence="3" id="KW-1185">Reference proteome</keyword>
<feature type="region of interest" description="Disordered" evidence="1">
    <location>
        <begin position="122"/>
        <end position="167"/>
    </location>
</feature>
<reference evidence="2" key="1">
    <citation type="journal article" date="2020" name="Stud. Mycol.">
        <title>101 Dothideomycetes genomes: a test case for predicting lifestyles and emergence of pathogens.</title>
        <authorList>
            <person name="Haridas S."/>
            <person name="Albert R."/>
            <person name="Binder M."/>
            <person name="Bloem J."/>
            <person name="Labutti K."/>
            <person name="Salamov A."/>
            <person name="Andreopoulos B."/>
            <person name="Baker S."/>
            <person name="Barry K."/>
            <person name="Bills G."/>
            <person name="Bluhm B."/>
            <person name="Cannon C."/>
            <person name="Castanera R."/>
            <person name="Culley D."/>
            <person name="Daum C."/>
            <person name="Ezra D."/>
            <person name="Gonzalez J."/>
            <person name="Henrissat B."/>
            <person name="Kuo A."/>
            <person name="Liang C."/>
            <person name="Lipzen A."/>
            <person name="Lutzoni F."/>
            <person name="Magnuson J."/>
            <person name="Mondo S."/>
            <person name="Nolan M."/>
            <person name="Ohm R."/>
            <person name="Pangilinan J."/>
            <person name="Park H.-J."/>
            <person name="Ramirez L."/>
            <person name="Alfaro M."/>
            <person name="Sun H."/>
            <person name="Tritt A."/>
            <person name="Yoshinaga Y."/>
            <person name="Zwiers L.-H."/>
            <person name="Turgeon B."/>
            <person name="Goodwin S."/>
            <person name="Spatafora J."/>
            <person name="Crous P."/>
            <person name="Grigoriev I."/>
        </authorList>
    </citation>
    <scope>NUCLEOTIDE SEQUENCE</scope>
    <source>
        <strain evidence="2">CBS 207.26</strain>
    </source>
</reference>
<dbReference type="EMBL" id="ML994610">
    <property type="protein sequence ID" value="KAF2194991.1"/>
    <property type="molecule type" value="Genomic_DNA"/>
</dbReference>
<gene>
    <name evidence="2" type="ORF">K469DRAFT_1862</name>
</gene>
<sequence length="167" mass="18991">MNIPLILGEPSRCVIYCSIATFNTYSEDWQRSFLRPVVEAAGGDYPSVSILGIIKGKKVFIVFDYKNPEHLSTCKVLGFRVKRAPSFKLITVPADYVHSTVGRWLEENKRWGISFPREYGKTRASSRALPRIPPRSAGEPAKHNTPQSEQGSFVSTSIYLREKRRRE</sequence>
<proteinExistence type="predicted"/>
<dbReference type="OrthoDB" id="5430428at2759"/>
<evidence type="ECO:0000313" key="2">
    <source>
        <dbReference type="EMBL" id="KAF2194991.1"/>
    </source>
</evidence>
<evidence type="ECO:0000256" key="1">
    <source>
        <dbReference type="SAM" id="MobiDB-lite"/>
    </source>
</evidence>